<feature type="region of interest" description="Disordered" evidence="1">
    <location>
        <begin position="107"/>
        <end position="134"/>
    </location>
</feature>
<comment type="caution">
    <text evidence="2">The sequence shown here is derived from an EMBL/GenBank/DDBJ whole genome shotgun (WGS) entry which is preliminary data.</text>
</comment>
<evidence type="ECO:0000313" key="3">
    <source>
        <dbReference type="Proteomes" id="UP001311232"/>
    </source>
</evidence>
<dbReference type="Proteomes" id="UP001311232">
    <property type="component" value="Unassembled WGS sequence"/>
</dbReference>
<evidence type="ECO:0000313" key="2">
    <source>
        <dbReference type="EMBL" id="KAK5623916.1"/>
    </source>
</evidence>
<dbReference type="EMBL" id="JAHHUM010000009">
    <property type="protein sequence ID" value="KAK5623916.1"/>
    <property type="molecule type" value="Genomic_DNA"/>
</dbReference>
<sequence>MTAGTSQTDQAQTVKELKKWVQQQEETLRALYGEEVELTPSPLLLEEMEECFAETDWAAVQNVQVKYTSSMHLLGPQAWDTTLKAGMNFSGTSKITHINFLPNTAHHEEESELESLTQRHPPPPLALTPALHLS</sequence>
<keyword evidence="3" id="KW-1185">Reference proteome</keyword>
<accession>A0AAV9SRK3</accession>
<proteinExistence type="predicted"/>
<reference evidence="2 3" key="1">
    <citation type="submission" date="2021-06" db="EMBL/GenBank/DDBJ databases">
        <authorList>
            <person name="Palmer J.M."/>
        </authorList>
    </citation>
    <scope>NUCLEOTIDE SEQUENCE [LARGE SCALE GENOMIC DNA]</scope>
    <source>
        <strain evidence="2 3">MEX-2019</strain>
        <tissue evidence="2">Muscle</tissue>
    </source>
</reference>
<gene>
    <name evidence="2" type="ORF">CRENBAI_025406</name>
</gene>
<evidence type="ECO:0000256" key="1">
    <source>
        <dbReference type="SAM" id="MobiDB-lite"/>
    </source>
</evidence>
<name>A0AAV9SRK3_9TELE</name>
<protein>
    <submittedName>
        <fullName evidence="2">Uncharacterized protein</fullName>
    </submittedName>
</protein>
<dbReference type="AlphaFoldDB" id="A0AAV9SRK3"/>
<organism evidence="2 3">
    <name type="scientific">Crenichthys baileyi</name>
    <name type="common">White River springfish</name>
    <dbReference type="NCBI Taxonomy" id="28760"/>
    <lineage>
        <taxon>Eukaryota</taxon>
        <taxon>Metazoa</taxon>
        <taxon>Chordata</taxon>
        <taxon>Craniata</taxon>
        <taxon>Vertebrata</taxon>
        <taxon>Euteleostomi</taxon>
        <taxon>Actinopterygii</taxon>
        <taxon>Neopterygii</taxon>
        <taxon>Teleostei</taxon>
        <taxon>Neoteleostei</taxon>
        <taxon>Acanthomorphata</taxon>
        <taxon>Ovalentaria</taxon>
        <taxon>Atherinomorphae</taxon>
        <taxon>Cyprinodontiformes</taxon>
        <taxon>Goodeidae</taxon>
        <taxon>Crenichthys</taxon>
    </lineage>
</organism>